<reference evidence="1" key="1">
    <citation type="submission" date="2022-03" db="EMBL/GenBank/DDBJ databases">
        <authorList>
            <person name="Alioto T."/>
            <person name="Alioto T."/>
            <person name="Gomez Garrido J."/>
        </authorList>
    </citation>
    <scope>NUCLEOTIDE SEQUENCE</scope>
</reference>
<keyword evidence="2" id="KW-1185">Reference proteome</keyword>
<dbReference type="Gene3D" id="3.30.70.1820">
    <property type="entry name" value="L1 transposable element, RRM domain"/>
    <property type="match status" value="1"/>
</dbReference>
<evidence type="ECO:0000313" key="2">
    <source>
        <dbReference type="Proteomes" id="UP001295444"/>
    </source>
</evidence>
<accession>A0AAD1W5N9</accession>
<dbReference type="PANTHER" id="PTHR11505">
    <property type="entry name" value="L1 TRANSPOSABLE ELEMENT-RELATED"/>
    <property type="match status" value="1"/>
</dbReference>
<name>A0AAD1W5N9_PELCU</name>
<dbReference type="EMBL" id="OW240915">
    <property type="protein sequence ID" value="CAH2285020.1"/>
    <property type="molecule type" value="Genomic_DNA"/>
</dbReference>
<dbReference type="AlphaFoldDB" id="A0AAD1W5N9"/>
<evidence type="ECO:0000313" key="1">
    <source>
        <dbReference type="EMBL" id="CAH2285020.1"/>
    </source>
</evidence>
<dbReference type="Proteomes" id="UP001295444">
    <property type="component" value="Chromosome 04"/>
</dbReference>
<gene>
    <name evidence="1" type="ORF">PECUL_23A033392</name>
</gene>
<proteinExistence type="predicted"/>
<sequence length="103" mass="11787">MTLAHQGAMLLAIRSQTEDLDNRSRCSNVKVHGVPEPNGDEDVEALLTSLFNMILGEEGPEEIWFDRAHRAIRQHMQDGAPRDLICCLHSYRMKERIMQKARS</sequence>
<dbReference type="InterPro" id="IPR004244">
    <property type="entry name" value="Transposase_22"/>
</dbReference>
<organism evidence="1 2">
    <name type="scientific">Pelobates cultripes</name>
    <name type="common">Western spadefoot toad</name>
    <dbReference type="NCBI Taxonomy" id="61616"/>
    <lineage>
        <taxon>Eukaryota</taxon>
        <taxon>Metazoa</taxon>
        <taxon>Chordata</taxon>
        <taxon>Craniata</taxon>
        <taxon>Vertebrata</taxon>
        <taxon>Euteleostomi</taxon>
        <taxon>Amphibia</taxon>
        <taxon>Batrachia</taxon>
        <taxon>Anura</taxon>
        <taxon>Pelobatoidea</taxon>
        <taxon>Pelobatidae</taxon>
        <taxon>Pelobates</taxon>
    </lineage>
</organism>
<protein>
    <submittedName>
        <fullName evidence="1">Uncharacterized protein</fullName>
    </submittedName>
</protein>